<dbReference type="PROSITE" id="PS51194">
    <property type="entry name" value="HELICASE_CTER"/>
    <property type="match status" value="1"/>
</dbReference>
<dbReference type="InterPro" id="IPR001650">
    <property type="entry name" value="Helicase_C-like"/>
</dbReference>
<dbReference type="InterPro" id="IPR014001">
    <property type="entry name" value="Helicase_ATP-bd"/>
</dbReference>
<keyword evidence="6" id="KW-1185">Reference proteome</keyword>
<dbReference type="InterPro" id="IPR027417">
    <property type="entry name" value="P-loop_NTPase"/>
</dbReference>
<dbReference type="PANTHER" id="PTHR47957">
    <property type="entry name" value="ATP-DEPENDENT HELICASE HRQ1"/>
    <property type="match status" value="1"/>
</dbReference>
<evidence type="ECO:0000313" key="5">
    <source>
        <dbReference type="EMBL" id="QNL93680.1"/>
    </source>
</evidence>
<keyword evidence="5" id="KW-0378">Hydrolase</keyword>
<feature type="domain" description="Helicase ATP-binding" evidence="3">
    <location>
        <begin position="95"/>
        <end position="312"/>
    </location>
</feature>
<gene>
    <name evidence="5" type="ORF">H9L21_11240</name>
</gene>
<dbReference type="PANTHER" id="PTHR47957:SF3">
    <property type="entry name" value="ATP-DEPENDENT HELICASE HRQ1"/>
    <property type="match status" value="1"/>
</dbReference>
<dbReference type="PROSITE" id="PS51192">
    <property type="entry name" value="HELICASE_ATP_BIND_1"/>
    <property type="match status" value="1"/>
</dbReference>
<dbReference type="Pfam" id="PF00271">
    <property type="entry name" value="Helicase_C"/>
    <property type="match status" value="1"/>
</dbReference>
<evidence type="ECO:0000259" key="4">
    <source>
        <dbReference type="PROSITE" id="PS51194"/>
    </source>
</evidence>
<dbReference type="GO" id="GO:0004386">
    <property type="term" value="F:helicase activity"/>
    <property type="evidence" value="ECO:0007669"/>
    <property type="project" value="UniProtKB-KW"/>
</dbReference>
<dbReference type="InterPro" id="IPR011545">
    <property type="entry name" value="DEAD/DEAH_box_helicase_dom"/>
</dbReference>
<keyword evidence="2" id="KW-0067">ATP-binding</keyword>
<dbReference type="Pfam" id="PF09369">
    <property type="entry name" value="MZB"/>
    <property type="match status" value="1"/>
</dbReference>
<evidence type="ECO:0000313" key="6">
    <source>
        <dbReference type="Proteomes" id="UP000515871"/>
    </source>
</evidence>
<sequence>MSELLPSTQAARVRDGLVDYLRTTFALADDDAGRALQEFLEDQSNGIFKGPYLRLRLPFRPAEDGWRDSLEWYEGFPPYGHQAAAFRRLTSLGLGAERPRPEPTLVTTGTGSGKTESFLYPILDHVLRAKRDGVTGMKALILYPMNALANDQAGRLATMISSHPELEGVTAALYTGQEGPRRTKVSAKGLITDRDVIRSAVPDIVLTNYKMLDQMLLREADARIWEQSATSLQYLVLDEFHTYDGAQGTDVSMLLRRLGLALKSHWGDGDPSISEADRSRPLGRITPVATSATLGDQGDPGTMLEFARTVFGEDFDGAAVVTESRLSLDEWTGRHEAAGAPVTLRELEATLDAVSDVDHGDGYAMAQAVLGVLGAPEVDAGTFEPGTEEHMLAVLRRLPLTRWLAARSAEAVALSDLAADLPGTREQAENFLLAFVAALSHVRAVLGREALSVELHLWVRELTRIDRDVSVVPHFSWSDDGEFEGDRTVLPAIYCRHCGRSGWGVVLAPVGLDLETGDEAIRGRKAAGDERFRPLIHAPAEGEAAISGSDTADNLMWLSSTKRRLTATLPDEEADVREGLVLPVLTHRGEDAGELSRGDVCPSCQRADGIRFLGSAIATMLSVTLSTLFGTSGLDQREKKALVFTDSVQDAAHRAGFVQSRSHSLTMRAVIRDAVGEGELTLDELVDRIIERSGDDPRRRYRILPPELADREEFWEFWNAPTLADVPARVRSRVRRRLLLDVQLEFGLQSRVGRTLELTGAAAARVDVPQATLLAAARWAVDEAEQQALGQPRPDDVLVAWARGVLERMRERGAIEHEWFRRYQEDDGGRYSIWGGRDRAGGMPAFPAGRAAPGYPRIGSATAAKGSDLDPVTGVQSWYARWAAKCLEVSPSEASVYGRLLMERLARNGAVQMNTYGAGVKVFQLSSPSVVVSTPVLDDLTQGRIRLVCDTCRSVVPGSPTTIDQLDGAPCMVARCLGSLQRVAVSDNFYRRMYESADIQRVVAREHTGQLDDETRLRYEEGFKESDSDPDAPNVLVATPTLEMGIDIGDLSTVMLAGLPRSVASYLQRVGRAGRLTGNALDLAFVTGRGDQLPRIGDPLSVVNGDVRPPATYLDAEEILRRQYIASVADRLARDSAAPHPTRAVEAMNAADPDGFLAVLMNRAEEHAEQYLDAFLAGFELRKEAADGLRAWATPTSGPGTSGLVRRLLEAAHRWEHEIETLTYRAAELQKVLPDLQQRAESPAASSDDKAAFRSARAASKMARSNLAHLRGIYWISVLEEQGVLPNYTLFDDSVALDVALSWVDPETGEWEEEPQTFNRGAALALREFAPGATFYARGHRIKVDAVDLGHDGEAVRTLVLCPACGHSSEADEHQPGSCPRCGSVGFADVKQRLETVELTKVSSEMKRDEAIIDDARDERVRERFTVVVAADVDPQKVSRQWFVESSGFGARHVRDMTIRWINVGKSASQGTQRTLAGSDYVAGLFRVCASCGRLDTSTQRNSASEHRPWCPNRRAVEERTRAIALTRELVTEGLVVRLPHLVALGDRYAVPSLSASLLLGLRELIGGAPDHIAVETIVDPTPGSETANHDALLLHDVVPGGTGYLADLADPDGLRNVLHRAWAVVRDCPCADEGRLACHRCLLPFAPAGRSGLVSRVAAERHLREILFGSADDDLDETSSWVLTEEPVEAFDPETKIEQRFRAVLQERLSALNAHVTEKPGPHGNRLIIRFAGRTWTLEPQVNVLGSKPDFLLRCDQPVPDVAIFCDGWTYHASPRNNRLADDALKRRDLRDAGYIVLGISWADLEGESERPPWWNSASRDMLKAYPPARLHPSSVELLEKGPLDLLVAWIAEPDVERIERLANWMPMFSFGTAVEGTSALTDDLSDLAVDLLDGRGTRGTGARTWHWTSGTVSFVARHASDAMDDIELAVVLDDREEMLGIDRKDAWREWLRFANLVNLRTRATTVTTRSLVEAGESSVSRSDVDVPAGWEDLYATATEAEKKLLGLLAVAGVAKPELGVETQAGIPLDIAWPDRGVGVAVDLADDERVQLSEEGWTIVDAVVDDVLAALAVEGGVS</sequence>
<dbReference type="InterPro" id="IPR018973">
    <property type="entry name" value="MZB"/>
</dbReference>
<keyword evidence="1" id="KW-0547">Nucleotide-binding</keyword>
<evidence type="ECO:0000256" key="1">
    <source>
        <dbReference type="ARBA" id="ARBA00022741"/>
    </source>
</evidence>
<dbReference type="Proteomes" id="UP000515871">
    <property type="component" value="Chromosome"/>
</dbReference>
<accession>A0ABX6STT1</accession>
<organism evidence="5 6">
    <name type="scientific">Aeromicrobium senzhongii</name>
    <dbReference type="NCBI Taxonomy" id="2663859"/>
    <lineage>
        <taxon>Bacteria</taxon>
        <taxon>Bacillati</taxon>
        <taxon>Actinomycetota</taxon>
        <taxon>Actinomycetes</taxon>
        <taxon>Propionibacteriales</taxon>
        <taxon>Nocardioidaceae</taxon>
        <taxon>Aeromicrobium</taxon>
    </lineage>
</organism>
<dbReference type="Pfam" id="PF00270">
    <property type="entry name" value="DEAD"/>
    <property type="match status" value="1"/>
</dbReference>
<keyword evidence="5" id="KW-0347">Helicase</keyword>
<dbReference type="Gene3D" id="3.40.50.300">
    <property type="entry name" value="P-loop containing nucleotide triphosphate hydrolases"/>
    <property type="match status" value="2"/>
</dbReference>
<dbReference type="EMBL" id="CP060587">
    <property type="protein sequence ID" value="QNL93680.1"/>
    <property type="molecule type" value="Genomic_DNA"/>
</dbReference>
<dbReference type="SMART" id="SM00487">
    <property type="entry name" value="DEXDc"/>
    <property type="match status" value="1"/>
</dbReference>
<reference evidence="5 6" key="1">
    <citation type="submission" date="2020-08" db="EMBL/GenBank/DDBJ databases">
        <title>Novel species in genus Aeromicrobium.</title>
        <authorList>
            <person name="Zhang G."/>
        </authorList>
    </citation>
    <scope>NUCLEOTIDE SEQUENCE [LARGE SCALE GENOMIC DNA]</scope>
    <source>
        <strain evidence="6">zg-629</strain>
    </source>
</reference>
<evidence type="ECO:0000259" key="3">
    <source>
        <dbReference type="PROSITE" id="PS51192"/>
    </source>
</evidence>
<dbReference type="SMART" id="SM00490">
    <property type="entry name" value="HELICc"/>
    <property type="match status" value="1"/>
</dbReference>
<dbReference type="RefSeq" id="WP_187411470.1">
    <property type="nucleotide sequence ID" value="NZ_CP060587.1"/>
</dbReference>
<proteinExistence type="predicted"/>
<protein>
    <submittedName>
        <fullName evidence="5">DEAD/DEAH box helicase</fullName>
    </submittedName>
</protein>
<evidence type="ECO:0000256" key="2">
    <source>
        <dbReference type="ARBA" id="ARBA00022840"/>
    </source>
</evidence>
<feature type="domain" description="Helicase C-terminal" evidence="4">
    <location>
        <begin position="944"/>
        <end position="1120"/>
    </location>
</feature>
<name>A0ABX6STT1_9ACTN</name>
<dbReference type="SUPFAM" id="SSF52540">
    <property type="entry name" value="P-loop containing nucleoside triphosphate hydrolases"/>
    <property type="match status" value="2"/>
</dbReference>